<dbReference type="NCBIfam" id="TIGR00879">
    <property type="entry name" value="SP"/>
    <property type="match status" value="1"/>
</dbReference>
<accession>A0ABR4JAY1</accession>
<evidence type="ECO:0000256" key="7">
    <source>
        <dbReference type="RuleBase" id="RU003346"/>
    </source>
</evidence>
<dbReference type="SUPFAM" id="SSF103473">
    <property type="entry name" value="MFS general substrate transporter"/>
    <property type="match status" value="1"/>
</dbReference>
<evidence type="ECO:0000256" key="2">
    <source>
        <dbReference type="ARBA" id="ARBA00010992"/>
    </source>
</evidence>
<organism evidence="11 12">
    <name type="scientific">Aspergillus pseudodeflectus</name>
    <dbReference type="NCBI Taxonomy" id="176178"/>
    <lineage>
        <taxon>Eukaryota</taxon>
        <taxon>Fungi</taxon>
        <taxon>Dikarya</taxon>
        <taxon>Ascomycota</taxon>
        <taxon>Pezizomycotina</taxon>
        <taxon>Eurotiomycetes</taxon>
        <taxon>Eurotiomycetidae</taxon>
        <taxon>Eurotiales</taxon>
        <taxon>Aspergillaceae</taxon>
        <taxon>Aspergillus</taxon>
        <taxon>Aspergillus subgen. Nidulantes</taxon>
    </lineage>
</organism>
<reference evidence="11 12" key="1">
    <citation type="submission" date="2024-07" db="EMBL/GenBank/DDBJ databases">
        <title>Section-level genome sequencing and comparative genomics of Aspergillus sections Usti and Cavernicolus.</title>
        <authorList>
            <consortium name="Lawrence Berkeley National Laboratory"/>
            <person name="Nybo J.L."/>
            <person name="Vesth T.C."/>
            <person name="Theobald S."/>
            <person name="Frisvad J.C."/>
            <person name="Larsen T.O."/>
            <person name="Kjaerboelling I."/>
            <person name="Rothschild-Mancinelli K."/>
            <person name="Lyhne E.K."/>
            <person name="Kogle M.E."/>
            <person name="Barry K."/>
            <person name="Clum A."/>
            <person name="Na H."/>
            <person name="Ledsgaard L."/>
            <person name="Lin J."/>
            <person name="Lipzen A."/>
            <person name="Kuo A."/>
            <person name="Riley R."/>
            <person name="Mondo S."/>
            <person name="LaButti K."/>
            <person name="Haridas S."/>
            <person name="Pangalinan J."/>
            <person name="Salamov A.A."/>
            <person name="Simmons B.A."/>
            <person name="Magnuson J.K."/>
            <person name="Chen J."/>
            <person name="Drula E."/>
            <person name="Henrissat B."/>
            <person name="Wiebenga A."/>
            <person name="Lubbers R.J."/>
            <person name="Gomes A.C."/>
            <person name="Macurrencykelacurrency M.R."/>
            <person name="Stajich J."/>
            <person name="Grigoriev I.V."/>
            <person name="Mortensen U.H."/>
            <person name="De vries R.P."/>
            <person name="Baker S.E."/>
            <person name="Andersen M.R."/>
        </authorList>
    </citation>
    <scope>NUCLEOTIDE SEQUENCE [LARGE SCALE GENOMIC DNA]</scope>
    <source>
        <strain evidence="11 12">CBS 756.74</strain>
    </source>
</reference>
<evidence type="ECO:0000313" key="11">
    <source>
        <dbReference type="EMBL" id="KAL2837202.1"/>
    </source>
</evidence>
<feature type="transmembrane region" description="Helical" evidence="9">
    <location>
        <begin position="127"/>
        <end position="148"/>
    </location>
</feature>
<feature type="transmembrane region" description="Helical" evidence="9">
    <location>
        <begin position="104"/>
        <end position="121"/>
    </location>
</feature>
<dbReference type="EMBL" id="JBFXLR010000101">
    <property type="protein sequence ID" value="KAL2837202.1"/>
    <property type="molecule type" value="Genomic_DNA"/>
</dbReference>
<keyword evidence="5 9" id="KW-1133">Transmembrane helix</keyword>
<feature type="transmembrane region" description="Helical" evidence="9">
    <location>
        <begin position="426"/>
        <end position="444"/>
    </location>
</feature>
<gene>
    <name evidence="11" type="ORF">BJX68DRAFT_274223</name>
</gene>
<feature type="transmembrane region" description="Helical" evidence="9">
    <location>
        <begin position="326"/>
        <end position="348"/>
    </location>
</feature>
<keyword evidence="3 7" id="KW-0813">Transport</keyword>
<feature type="transmembrane region" description="Helical" evidence="9">
    <location>
        <begin position="21"/>
        <end position="39"/>
    </location>
</feature>
<dbReference type="PANTHER" id="PTHR48022">
    <property type="entry name" value="PLASTIDIC GLUCOSE TRANSPORTER 4"/>
    <property type="match status" value="1"/>
</dbReference>
<sequence length="608" mass="66896">MRIGISKPEAVHETPREVWNWRLFWSAAVFGLLGLSRGLDEALVGGMTSLQSFKDEFHLEEGSEGHQADVLSNITSMVQLGSIAGSLLAFFLCDRLGRVRTLQALSLLWLVGFIIVVTSHGNVGQILGGRFIAGLGIGMTVVVGPTYIAEIAPRSVRGMLTNIFAGSVYLGATIAFFSNWRASVNLSDSSRWQWVAPQFAHIGFAAFFLVLSFTVPETPRYYTIAGKHEQAEKSLIKLRNLDSSHPYIQAEIISIREQLEREQEGTRGVSRWGKVRELVLIPANRYRLMLGVMSQVLGQWSGASSITIYATEFFKVLGKTGQSEKLLASCILGIVKLVSAYLCAFFLIDFVGRRRSLYMGITIQTICLAYIAIFLGIVGEDTLEAGNLTGTQHQAAVGAIAMIYLSGFGWAMGWNAFQYLVNADIWALRLRALGSSIVMCLHFVNQYGNTKAVPEMLLSLQSYGFFAFCSVVSFIGLVWVWFFVPELAGRSLESTDALFALPWYQVGRFGNKLAPDTNTHQTDDSKPRGTASIYNHLSSWMNDAPDSSTSRGTFSSRSYFFTHSGPPTPDLVRSSSDRPESMSPVNDKIKVPSLKSSAVPSGPYHTSL</sequence>
<feature type="transmembrane region" description="Helical" evidence="9">
    <location>
        <begin position="395"/>
        <end position="414"/>
    </location>
</feature>
<evidence type="ECO:0000256" key="1">
    <source>
        <dbReference type="ARBA" id="ARBA00004141"/>
    </source>
</evidence>
<dbReference type="PANTHER" id="PTHR48022:SF8">
    <property type="entry name" value="MAJOR FACILITATOR SUPERFAMILY (MFS) PROFILE DOMAIN-CONTAINING PROTEIN-RELATED"/>
    <property type="match status" value="1"/>
</dbReference>
<evidence type="ECO:0000313" key="12">
    <source>
        <dbReference type="Proteomes" id="UP001610444"/>
    </source>
</evidence>
<evidence type="ECO:0000256" key="8">
    <source>
        <dbReference type="SAM" id="MobiDB-lite"/>
    </source>
</evidence>
<dbReference type="Pfam" id="PF00083">
    <property type="entry name" value="Sugar_tr"/>
    <property type="match status" value="1"/>
</dbReference>
<proteinExistence type="inferred from homology"/>
<dbReference type="PROSITE" id="PS00217">
    <property type="entry name" value="SUGAR_TRANSPORT_2"/>
    <property type="match status" value="1"/>
</dbReference>
<feature type="transmembrane region" description="Helical" evidence="9">
    <location>
        <begin position="286"/>
        <end position="306"/>
    </location>
</feature>
<name>A0ABR4JAY1_9EURO</name>
<evidence type="ECO:0000259" key="10">
    <source>
        <dbReference type="PROSITE" id="PS50850"/>
    </source>
</evidence>
<evidence type="ECO:0000256" key="4">
    <source>
        <dbReference type="ARBA" id="ARBA00022692"/>
    </source>
</evidence>
<evidence type="ECO:0000256" key="3">
    <source>
        <dbReference type="ARBA" id="ARBA00022448"/>
    </source>
</evidence>
<keyword evidence="12" id="KW-1185">Reference proteome</keyword>
<dbReference type="InterPro" id="IPR050360">
    <property type="entry name" value="MFS_Sugar_Transporters"/>
</dbReference>
<dbReference type="Proteomes" id="UP001610444">
    <property type="component" value="Unassembled WGS sequence"/>
</dbReference>
<dbReference type="PROSITE" id="PS00216">
    <property type="entry name" value="SUGAR_TRANSPORT_1"/>
    <property type="match status" value="1"/>
</dbReference>
<comment type="subcellular location">
    <subcellularLocation>
        <location evidence="1">Membrane</location>
        <topology evidence="1">Multi-pass membrane protein</topology>
    </subcellularLocation>
</comment>
<feature type="transmembrane region" description="Helical" evidence="9">
    <location>
        <begin position="160"/>
        <end position="178"/>
    </location>
</feature>
<dbReference type="Gene3D" id="1.20.1250.20">
    <property type="entry name" value="MFS general substrate transporter like domains"/>
    <property type="match status" value="1"/>
</dbReference>
<feature type="transmembrane region" description="Helical" evidence="9">
    <location>
        <begin position="464"/>
        <end position="484"/>
    </location>
</feature>
<feature type="region of interest" description="Disordered" evidence="8">
    <location>
        <begin position="565"/>
        <end position="608"/>
    </location>
</feature>
<dbReference type="InterPro" id="IPR005828">
    <property type="entry name" value="MFS_sugar_transport-like"/>
</dbReference>
<dbReference type="InterPro" id="IPR005829">
    <property type="entry name" value="Sugar_transporter_CS"/>
</dbReference>
<feature type="domain" description="Major facilitator superfamily (MFS) profile" evidence="10">
    <location>
        <begin position="26"/>
        <end position="488"/>
    </location>
</feature>
<protein>
    <recommendedName>
        <fullName evidence="10">Major facilitator superfamily (MFS) profile domain-containing protein</fullName>
    </recommendedName>
</protein>
<dbReference type="GeneID" id="98162776"/>
<comment type="similarity">
    <text evidence="2 7">Belongs to the major facilitator superfamily. Sugar transporter (TC 2.A.1.1) family.</text>
</comment>
<evidence type="ECO:0000256" key="9">
    <source>
        <dbReference type="SAM" id="Phobius"/>
    </source>
</evidence>
<dbReference type="InterPro" id="IPR036259">
    <property type="entry name" value="MFS_trans_sf"/>
</dbReference>
<dbReference type="PROSITE" id="PS50850">
    <property type="entry name" value="MFS"/>
    <property type="match status" value="1"/>
</dbReference>
<feature type="compositionally biased region" description="Polar residues" evidence="8">
    <location>
        <begin position="594"/>
        <end position="608"/>
    </location>
</feature>
<dbReference type="RefSeq" id="XP_070892432.1">
    <property type="nucleotide sequence ID" value="XM_071047612.1"/>
</dbReference>
<dbReference type="InterPro" id="IPR020846">
    <property type="entry name" value="MFS_dom"/>
</dbReference>
<dbReference type="InterPro" id="IPR003663">
    <property type="entry name" value="Sugar/inositol_transpt"/>
</dbReference>
<feature type="transmembrane region" description="Helical" evidence="9">
    <location>
        <begin position="70"/>
        <end position="92"/>
    </location>
</feature>
<evidence type="ECO:0000256" key="5">
    <source>
        <dbReference type="ARBA" id="ARBA00022989"/>
    </source>
</evidence>
<keyword evidence="6 9" id="KW-0472">Membrane</keyword>
<comment type="caution">
    <text evidence="11">The sequence shown here is derived from an EMBL/GenBank/DDBJ whole genome shotgun (WGS) entry which is preliminary data.</text>
</comment>
<evidence type="ECO:0000256" key="6">
    <source>
        <dbReference type="ARBA" id="ARBA00023136"/>
    </source>
</evidence>
<keyword evidence="4 9" id="KW-0812">Transmembrane</keyword>
<feature type="transmembrane region" description="Helical" evidence="9">
    <location>
        <begin position="198"/>
        <end position="215"/>
    </location>
</feature>
<feature type="transmembrane region" description="Helical" evidence="9">
    <location>
        <begin position="357"/>
        <end position="375"/>
    </location>
</feature>